<dbReference type="Pfam" id="PF01521">
    <property type="entry name" value="Fe-S_biosyn"/>
    <property type="match status" value="1"/>
</dbReference>
<evidence type="ECO:0000313" key="2">
    <source>
        <dbReference type="EMBL" id="MDQ0168282.1"/>
    </source>
</evidence>
<gene>
    <name evidence="2" type="ORF">J2S11_004244</name>
</gene>
<dbReference type="Proteomes" id="UP001235840">
    <property type="component" value="Unassembled WGS sequence"/>
</dbReference>
<accession>A0ABT9W4W4</accession>
<evidence type="ECO:0000259" key="1">
    <source>
        <dbReference type="Pfam" id="PF01521"/>
    </source>
</evidence>
<dbReference type="InterPro" id="IPR035903">
    <property type="entry name" value="HesB-like_dom_sf"/>
</dbReference>
<comment type="caution">
    <text evidence="2">The sequence shown here is derived from an EMBL/GenBank/DDBJ whole genome shotgun (WGS) entry which is preliminary data.</text>
</comment>
<dbReference type="InterPro" id="IPR000361">
    <property type="entry name" value="ATAP_core_dom"/>
</dbReference>
<dbReference type="EMBL" id="JAUSTY010000027">
    <property type="protein sequence ID" value="MDQ0168282.1"/>
    <property type="molecule type" value="Genomic_DNA"/>
</dbReference>
<evidence type="ECO:0000313" key="3">
    <source>
        <dbReference type="Proteomes" id="UP001235840"/>
    </source>
</evidence>
<name>A0ABT9W4W4_9BACI</name>
<keyword evidence="3" id="KW-1185">Reference proteome</keyword>
<dbReference type="RefSeq" id="WP_307397903.1">
    <property type="nucleotide sequence ID" value="NZ_BAAADK010000004.1"/>
</dbReference>
<reference evidence="2 3" key="1">
    <citation type="submission" date="2023-07" db="EMBL/GenBank/DDBJ databases">
        <title>Genomic Encyclopedia of Type Strains, Phase IV (KMG-IV): sequencing the most valuable type-strain genomes for metagenomic binning, comparative biology and taxonomic classification.</title>
        <authorList>
            <person name="Goeker M."/>
        </authorList>
    </citation>
    <scope>NUCLEOTIDE SEQUENCE [LARGE SCALE GENOMIC DNA]</scope>
    <source>
        <strain evidence="2 3">DSM 12751</strain>
    </source>
</reference>
<proteinExistence type="predicted"/>
<organism evidence="2 3">
    <name type="scientific">Caldalkalibacillus horti</name>
    <dbReference type="NCBI Taxonomy" id="77523"/>
    <lineage>
        <taxon>Bacteria</taxon>
        <taxon>Bacillati</taxon>
        <taxon>Bacillota</taxon>
        <taxon>Bacilli</taxon>
        <taxon>Bacillales</taxon>
        <taxon>Bacillaceae</taxon>
        <taxon>Caldalkalibacillus</taxon>
    </lineage>
</organism>
<feature type="domain" description="Core" evidence="1">
    <location>
        <begin position="1"/>
        <end position="99"/>
    </location>
</feature>
<sequence length="111" mass="12389">MHIEVKATALEQLRQYTIDGGKGIRVDAAMSGGCSSTVDIHLVVDDARKNDTLIQVEELTFFIDRFTQRYVDEELFLDYNSSGFTLYSSDEIFASGMSLYVDGVPNQSAFC</sequence>
<protein>
    <submittedName>
        <fullName evidence="2">Uncharacterized protein YqkB</fullName>
    </submittedName>
</protein>
<dbReference type="Gene3D" id="2.60.300.12">
    <property type="entry name" value="HesB-like domain"/>
    <property type="match status" value="1"/>
</dbReference>
<dbReference type="SUPFAM" id="SSF89360">
    <property type="entry name" value="HesB-like domain"/>
    <property type="match status" value="1"/>
</dbReference>